<feature type="compositionally biased region" description="Polar residues" evidence="1">
    <location>
        <begin position="419"/>
        <end position="442"/>
    </location>
</feature>
<dbReference type="EMBL" id="OZ022408">
    <property type="protein sequence ID" value="CAK9439558.1"/>
    <property type="molecule type" value="Genomic_DNA"/>
</dbReference>
<accession>A0ABP0ZMR6</accession>
<evidence type="ECO:0000259" key="2">
    <source>
        <dbReference type="Pfam" id="PF04424"/>
    </source>
</evidence>
<evidence type="ECO:0000256" key="1">
    <source>
        <dbReference type="SAM" id="MobiDB-lite"/>
    </source>
</evidence>
<organism evidence="3 4">
    <name type="scientific">Lodderomyces beijingensis</name>
    <dbReference type="NCBI Taxonomy" id="1775926"/>
    <lineage>
        <taxon>Eukaryota</taxon>
        <taxon>Fungi</taxon>
        <taxon>Dikarya</taxon>
        <taxon>Ascomycota</taxon>
        <taxon>Saccharomycotina</taxon>
        <taxon>Pichiomycetes</taxon>
        <taxon>Debaryomycetaceae</taxon>
        <taxon>Candida/Lodderomyces clade</taxon>
        <taxon>Lodderomyces</taxon>
    </lineage>
</organism>
<dbReference type="Pfam" id="PF04424">
    <property type="entry name" value="MINDY_DUB"/>
    <property type="match status" value="1"/>
</dbReference>
<evidence type="ECO:0000313" key="4">
    <source>
        <dbReference type="Proteomes" id="UP001497383"/>
    </source>
</evidence>
<dbReference type="PANTHER" id="PTHR18063">
    <property type="entry name" value="NF-E2 INDUCIBLE PROTEIN"/>
    <property type="match status" value="1"/>
</dbReference>
<keyword evidence="4" id="KW-1185">Reference proteome</keyword>
<feature type="region of interest" description="Disordered" evidence="1">
    <location>
        <begin position="378"/>
        <end position="462"/>
    </location>
</feature>
<dbReference type="InterPro" id="IPR007518">
    <property type="entry name" value="MINDY"/>
</dbReference>
<protein>
    <recommendedName>
        <fullName evidence="2">MINDY deubiquitinase domain-containing protein</fullName>
    </recommendedName>
</protein>
<name>A0ABP0ZMR6_9ASCO</name>
<feature type="compositionally biased region" description="Low complexity" evidence="1">
    <location>
        <begin position="387"/>
        <end position="399"/>
    </location>
</feature>
<gene>
    <name evidence="3" type="ORF">LODBEIA_P36580</name>
</gene>
<dbReference type="GeneID" id="92208854"/>
<dbReference type="RefSeq" id="XP_066830596.1">
    <property type="nucleotide sequence ID" value="XM_066973792.1"/>
</dbReference>
<proteinExistence type="predicted"/>
<dbReference type="Proteomes" id="UP001497383">
    <property type="component" value="Chromosome 4"/>
</dbReference>
<dbReference type="PANTHER" id="PTHR18063:SF6">
    <property type="entry name" value="UBIQUITIN CARBOXYL-TERMINAL HYDROLASE"/>
    <property type="match status" value="1"/>
</dbReference>
<reference evidence="3 4" key="1">
    <citation type="submission" date="2024-03" db="EMBL/GenBank/DDBJ databases">
        <authorList>
            <person name="Brejova B."/>
        </authorList>
    </citation>
    <scope>NUCLEOTIDE SEQUENCE [LARGE SCALE GENOMIC DNA]</scope>
    <source>
        <strain evidence="3 4">CBS 14171</strain>
    </source>
</reference>
<evidence type="ECO:0000313" key="3">
    <source>
        <dbReference type="EMBL" id="CAK9439558.1"/>
    </source>
</evidence>
<feature type="domain" description="MINDY deubiquitinase" evidence="2">
    <location>
        <begin position="8"/>
        <end position="324"/>
    </location>
</feature>
<dbReference type="InterPro" id="IPR033979">
    <property type="entry name" value="MINDY_domain"/>
</dbReference>
<sequence length="462" mass="51925">MSQEEVSFPIKLITWSPHINSSTSITTPVLLQDKNGPCPLIALVNTLLLHQDITAVEEIVPLPASKQTKAVANLKSELVEYCHTNASQKIKLDEILLLVGDLLLTFAEKSPKLNSRVVDRLLSQLPKLHTGLDVNPDLLEGDFAPSLATQLFSIFELQFRHGWIVDQKHKETRVVDDEEESVSRFDEVGGAGDDEDDHAQLVKTLRNLKTFDDTQDYLFVQSEDKSPDPETIRSHNLISSWLDENCTQLTREGLTKLNSDLHKNQFIIFFRNNHFNTLLKRGNDEFYLLVTDSAFRNKSLSNQIVWQSLTSVSGQGDLFFTGDFSPVLDIDQDLSYSNSNSLAAGSHHGYGETFDSDLMLSRQLQEEEDAAIAKQMQERYNKRQERSQQGQMGQTTSQQLDDKTSLKSKLKSTSKQKSAQPTQFAQPTSAMTSDEKTVQSAELTPKEGKKRKKLFGIFSKGG</sequence>